<feature type="domain" description="Peptidase MA-like" evidence="5">
    <location>
        <begin position="523"/>
        <end position="654"/>
    </location>
</feature>
<evidence type="ECO:0000256" key="3">
    <source>
        <dbReference type="PROSITE-ProRule" id="PRU00339"/>
    </source>
</evidence>
<dbReference type="Pfam" id="PF13432">
    <property type="entry name" value="TPR_16"/>
    <property type="match status" value="2"/>
</dbReference>
<keyword evidence="4" id="KW-0732">Signal</keyword>
<evidence type="ECO:0000256" key="1">
    <source>
        <dbReference type="ARBA" id="ARBA00022737"/>
    </source>
</evidence>
<dbReference type="AlphaFoldDB" id="A0A518B9R9"/>
<dbReference type="RefSeq" id="WP_145261406.1">
    <property type="nucleotide sequence ID" value="NZ_CP036279.1"/>
</dbReference>
<keyword evidence="1" id="KW-0677">Repeat</keyword>
<dbReference type="EMBL" id="CP036279">
    <property type="protein sequence ID" value="QDU63724.1"/>
    <property type="molecule type" value="Genomic_DNA"/>
</dbReference>
<dbReference type="PANTHER" id="PTHR44943">
    <property type="entry name" value="CELLULOSE SYNTHASE OPERON PROTEIN C"/>
    <property type="match status" value="1"/>
</dbReference>
<dbReference type="SUPFAM" id="SSF48452">
    <property type="entry name" value="TPR-like"/>
    <property type="match status" value="2"/>
</dbReference>
<feature type="signal peptide" evidence="4">
    <location>
        <begin position="1"/>
        <end position="31"/>
    </location>
</feature>
<evidence type="ECO:0000256" key="4">
    <source>
        <dbReference type="SAM" id="SignalP"/>
    </source>
</evidence>
<feature type="chain" id="PRO_5021965124" evidence="4">
    <location>
        <begin position="32"/>
        <end position="936"/>
    </location>
</feature>
<dbReference type="SMART" id="SM00028">
    <property type="entry name" value="TPR"/>
    <property type="match status" value="13"/>
</dbReference>
<sequence precursor="true">MTSDSKAILPSPRRSFLAILAIVWLATTAQADALQDAYNLWLQGKYGEAREAYATIEGEPEEVALGNARCLASQGDDEGATKTLADALEKAPGNDRLLAALAEIDLRHGRYEEALDKAAAARETNDDNVLARWIQARVKTLTGKQADANADYEWFIHYYNDKQPTDPEELLLVAMAAAEYARWNKLPDEFDFILNTLLVDALAANEHFWKAPWFSGVLLLEKYNQAEGIPALREALRLNPSAAEVLVSLGEASLHNFDIPKAHGFANQALEINPKLPSAHRLKTDLFISDEKTDEAVSALEPALEINPVSEESLARAAACHYIQGEPAEAKKIVEKMEKLNPAAGTFHGAIGSLLEQRRRFDLAEEHLQKAIEVAPHLAAPRNDLGMLYMRLGKEDEARDVFEEARQLDPFHVRVANMVKVLRHLDKYDPIVTEHYEVYVGPEEDRILGEYMSQYLEENHEEWCRRLGFQTEGRTKIEILSDHKWFSARVIGLPRVGTVGACTGQVVAMASPRSLRQPYNWARVLTHEVTHIITLAQTDFKIPHWYTEALAVYSEGYPRPQIWDELLVERVPKGDLFNLDTINRGFIRPKTQLDWQMAYCQSLLYAEFMIERYGEETLAKLLDAYRDGLETPAAIPKVFGVSVKEFEKGYREYLEKVVRSIKSGPTEKELSFAEAERAHRLNPDDPELAAKLALHYHQRRNNTKARGLAEKVLEKNPKHPLALFVLARMELSIGKIDDALEILEPALDEDDPDPRVLELMAGIAFRQRDFDEAERLFTIARDKEPGRSRWWEALAKVYIESDDDEKLAGVLERLSRLDADDITVRKKRLELASQEEKWEDAIRWANEVLYIDVNDLAAHEAKGDALLALDNAGDAVKEYEATLSLAPKNMGVALKLANALVKAGRAEEAKAPLQRVLKSEPNNAEAVELKKRLEEK</sequence>
<evidence type="ECO:0000313" key="6">
    <source>
        <dbReference type="EMBL" id="QDU63724.1"/>
    </source>
</evidence>
<dbReference type="Pfam" id="PF13485">
    <property type="entry name" value="Peptidase_MA_2"/>
    <property type="match status" value="1"/>
</dbReference>
<reference evidence="6 7" key="1">
    <citation type="submission" date="2019-02" db="EMBL/GenBank/DDBJ databases">
        <title>Deep-cultivation of Planctomycetes and their phenomic and genomic characterization uncovers novel biology.</title>
        <authorList>
            <person name="Wiegand S."/>
            <person name="Jogler M."/>
            <person name="Boedeker C."/>
            <person name="Pinto D."/>
            <person name="Vollmers J."/>
            <person name="Rivas-Marin E."/>
            <person name="Kohn T."/>
            <person name="Peeters S.H."/>
            <person name="Heuer A."/>
            <person name="Rast P."/>
            <person name="Oberbeckmann S."/>
            <person name="Bunk B."/>
            <person name="Jeske O."/>
            <person name="Meyerdierks A."/>
            <person name="Storesund J.E."/>
            <person name="Kallscheuer N."/>
            <person name="Luecker S."/>
            <person name="Lage O.M."/>
            <person name="Pohl T."/>
            <person name="Merkel B.J."/>
            <person name="Hornburger P."/>
            <person name="Mueller R.-W."/>
            <person name="Bruemmer F."/>
            <person name="Labrenz M."/>
            <person name="Spormann A.M."/>
            <person name="Op den Camp H."/>
            <person name="Overmann J."/>
            <person name="Amann R."/>
            <person name="Jetten M.S.M."/>
            <person name="Mascher T."/>
            <person name="Medema M.H."/>
            <person name="Devos D.P."/>
            <person name="Kaster A.-K."/>
            <person name="Ovreas L."/>
            <person name="Rohde M."/>
            <person name="Galperin M.Y."/>
            <person name="Jogler C."/>
        </authorList>
    </citation>
    <scope>NUCLEOTIDE SEQUENCE [LARGE SCALE GENOMIC DNA]</scope>
    <source>
        <strain evidence="6 7">Pan216</strain>
    </source>
</reference>
<dbReference type="OrthoDB" id="240178at2"/>
<dbReference type="InterPro" id="IPR039568">
    <property type="entry name" value="Peptidase_MA-like_dom"/>
</dbReference>
<dbReference type="Gene3D" id="1.25.40.10">
    <property type="entry name" value="Tetratricopeptide repeat domain"/>
    <property type="match status" value="4"/>
</dbReference>
<dbReference type="InterPro" id="IPR011990">
    <property type="entry name" value="TPR-like_helical_dom_sf"/>
</dbReference>
<gene>
    <name evidence="6" type="ORF">Pan216_46050</name>
</gene>
<protein>
    <submittedName>
        <fullName evidence="6">Tetratricopeptide repeat protein</fullName>
    </submittedName>
</protein>
<evidence type="ECO:0000259" key="5">
    <source>
        <dbReference type="Pfam" id="PF13485"/>
    </source>
</evidence>
<dbReference type="Pfam" id="PF14559">
    <property type="entry name" value="TPR_19"/>
    <property type="match status" value="3"/>
</dbReference>
<dbReference type="Pfam" id="PF13424">
    <property type="entry name" value="TPR_12"/>
    <property type="match status" value="1"/>
</dbReference>
<name>A0A518B9R9_9BACT</name>
<dbReference type="KEGG" id="knv:Pan216_46050"/>
<organism evidence="6 7">
    <name type="scientific">Kolteria novifilia</name>
    <dbReference type="NCBI Taxonomy" id="2527975"/>
    <lineage>
        <taxon>Bacteria</taxon>
        <taxon>Pseudomonadati</taxon>
        <taxon>Planctomycetota</taxon>
        <taxon>Planctomycetia</taxon>
        <taxon>Kolteriales</taxon>
        <taxon>Kolteriaceae</taxon>
        <taxon>Kolteria</taxon>
    </lineage>
</organism>
<dbReference type="InterPro" id="IPR051685">
    <property type="entry name" value="Ycf3/AcsC/BcsC/TPR_MFPF"/>
</dbReference>
<dbReference type="PROSITE" id="PS50005">
    <property type="entry name" value="TPR"/>
    <property type="match status" value="1"/>
</dbReference>
<evidence type="ECO:0000256" key="2">
    <source>
        <dbReference type="ARBA" id="ARBA00022803"/>
    </source>
</evidence>
<dbReference type="PROSITE" id="PS50293">
    <property type="entry name" value="TPR_REGION"/>
    <property type="match status" value="1"/>
</dbReference>
<dbReference type="InterPro" id="IPR019734">
    <property type="entry name" value="TPR_rpt"/>
</dbReference>
<feature type="repeat" description="TPR" evidence="3">
    <location>
        <begin position="379"/>
        <end position="412"/>
    </location>
</feature>
<proteinExistence type="predicted"/>
<keyword evidence="7" id="KW-1185">Reference proteome</keyword>
<keyword evidence="2 3" id="KW-0802">TPR repeat</keyword>
<dbReference type="PANTHER" id="PTHR44943:SF8">
    <property type="entry name" value="TPR REPEAT-CONTAINING PROTEIN MJ0263"/>
    <property type="match status" value="1"/>
</dbReference>
<evidence type="ECO:0000313" key="7">
    <source>
        <dbReference type="Proteomes" id="UP000317093"/>
    </source>
</evidence>
<accession>A0A518B9R9</accession>
<dbReference type="Proteomes" id="UP000317093">
    <property type="component" value="Chromosome"/>
</dbReference>